<proteinExistence type="inferred from homology"/>
<evidence type="ECO:0000256" key="11">
    <source>
        <dbReference type="ARBA" id="ARBA00023239"/>
    </source>
</evidence>
<comment type="caution">
    <text evidence="17">The sequence shown here is derived from an EMBL/GenBank/DDBJ whole genome shotgun (WGS) entry which is preliminary data.</text>
</comment>
<keyword evidence="7" id="KW-0378">Hydrolase</keyword>
<dbReference type="Proteomes" id="UP000567293">
    <property type="component" value="Unassembled WGS sequence"/>
</dbReference>
<comment type="catalytic activity">
    <reaction evidence="14">
        <text>2'-deoxyribonucleotide-(2'-deoxyribose 5'-phosphate)-2'-deoxyribonucleotide-DNA = a 3'-end 2'-deoxyribonucleotide-(2,3-dehydro-2,3-deoxyribose 5'-phosphate)-DNA + a 5'-end 5'-phospho-2'-deoxyribonucleoside-DNA + H(+)</text>
        <dbReference type="Rhea" id="RHEA:66592"/>
        <dbReference type="Rhea" id="RHEA-COMP:13180"/>
        <dbReference type="Rhea" id="RHEA-COMP:16897"/>
        <dbReference type="Rhea" id="RHEA-COMP:17067"/>
        <dbReference type="ChEBI" id="CHEBI:15378"/>
        <dbReference type="ChEBI" id="CHEBI:136412"/>
        <dbReference type="ChEBI" id="CHEBI:157695"/>
        <dbReference type="ChEBI" id="CHEBI:167181"/>
        <dbReference type="EC" id="4.2.99.18"/>
    </reaction>
</comment>
<dbReference type="FunFam" id="1.10.8.50:FF:000003">
    <property type="entry name" value="Formamidopyrimidine-DNA glycosylase"/>
    <property type="match status" value="1"/>
</dbReference>
<dbReference type="EC" id="4.2.99.18" evidence="3"/>
<keyword evidence="5" id="KW-0227">DNA damage</keyword>
<evidence type="ECO:0000259" key="16">
    <source>
        <dbReference type="PROSITE" id="PS51066"/>
    </source>
</evidence>
<evidence type="ECO:0000256" key="4">
    <source>
        <dbReference type="ARBA" id="ARBA00022723"/>
    </source>
</evidence>
<dbReference type="InterPro" id="IPR010979">
    <property type="entry name" value="Ribosomal_uS13-like_H2TH"/>
</dbReference>
<name>A0A7V8NSU8_9BACT</name>
<evidence type="ECO:0000313" key="18">
    <source>
        <dbReference type="Proteomes" id="UP000567293"/>
    </source>
</evidence>
<evidence type="ECO:0000256" key="7">
    <source>
        <dbReference type="ARBA" id="ARBA00022801"/>
    </source>
</evidence>
<keyword evidence="6 15" id="KW-0863">Zinc-finger</keyword>
<evidence type="ECO:0000256" key="6">
    <source>
        <dbReference type="ARBA" id="ARBA00022771"/>
    </source>
</evidence>
<keyword evidence="13" id="KW-0326">Glycosidase</keyword>
<gene>
    <name evidence="17" type="ORF">HRJ53_18055</name>
</gene>
<organism evidence="17 18">
    <name type="scientific">Candidatus Acidiferrum panamense</name>
    <dbReference type="NCBI Taxonomy" id="2741543"/>
    <lineage>
        <taxon>Bacteria</taxon>
        <taxon>Pseudomonadati</taxon>
        <taxon>Acidobacteriota</taxon>
        <taxon>Terriglobia</taxon>
        <taxon>Candidatus Acidiferrales</taxon>
        <taxon>Candidatus Acidiferrum</taxon>
    </lineage>
</organism>
<evidence type="ECO:0000256" key="9">
    <source>
        <dbReference type="ARBA" id="ARBA00023125"/>
    </source>
</evidence>
<dbReference type="EMBL" id="JACDQQ010001728">
    <property type="protein sequence ID" value="MBA0086889.1"/>
    <property type="molecule type" value="Genomic_DNA"/>
</dbReference>
<protein>
    <recommendedName>
        <fullName evidence="3">DNA-(apurinic or apyrimidinic site) lyase</fullName>
        <ecNumber evidence="3">4.2.99.18</ecNumber>
    </recommendedName>
</protein>
<keyword evidence="18" id="KW-1185">Reference proteome</keyword>
<keyword evidence="8" id="KW-0862">Zinc</keyword>
<evidence type="ECO:0000256" key="10">
    <source>
        <dbReference type="ARBA" id="ARBA00023204"/>
    </source>
</evidence>
<dbReference type="GO" id="GO:0003684">
    <property type="term" value="F:damaged DNA binding"/>
    <property type="evidence" value="ECO:0007669"/>
    <property type="project" value="InterPro"/>
</dbReference>
<evidence type="ECO:0000256" key="5">
    <source>
        <dbReference type="ARBA" id="ARBA00022763"/>
    </source>
</evidence>
<reference evidence="17" key="1">
    <citation type="submission" date="2020-06" db="EMBL/GenBank/DDBJ databases">
        <title>Legume-microbial interactions unlock mineral nutrients during tropical forest succession.</title>
        <authorList>
            <person name="Epihov D.Z."/>
        </authorList>
    </citation>
    <scope>NUCLEOTIDE SEQUENCE [LARGE SCALE GENOMIC DNA]</scope>
    <source>
        <strain evidence="17">Pan2503</strain>
    </source>
</reference>
<evidence type="ECO:0000256" key="12">
    <source>
        <dbReference type="ARBA" id="ARBA00023268"/>
    </source>
</evidence>
<comment type="similarity">
    <text evidence="2">Belongs to the FPG family.</text>
</comment>
<dbReference type="PROSITE" id="PS01242">
    <property type="entry name" value="ZF_FPG_1"/>
    <property type="match status" value="1"/>
</dbReference>
<dbReference type="InterPro" id="IPR010663">
    <property type="entry name" value="Znf_FPG/IleRS"/>
</dbReference>
<keyword evidence="4" id="KW-0479">Metal-binding</keyword>
<feature type="domain" description="FPG-type" evidence="16">
    <location>
        <begin position="131"/>
        <end position="165"/>
    </location>
</feature>
<keyword evidence="9" id="KW-0238">DNA-binding</keyword>
<evidence type="ECO:0000313" key="17">
    <source>
        <dbReference type="EMBL" id="MBA0086889.1"/>
    </source>
</evidence>
<dbReference type="Gene3D" id="1.10.8.50">
    <property type="match status" value="1"/>
</dbReference>
<evidence type="ECO:0000256" key="8">
    <source>
        <dbReference type="ARBA" id="ARBA00022833"/>
    </source>
</evidence>
<accession>A0A7V8NSU8</accession>
<dbReference type="PROSITE" id="PS51066">
    <property type="entry name" value="ZF_FPG_2"/>
    <property type="match status" value="1"/>
</dbReference>
<keyword evidence="10" id="KW-0234">DNA repair</keyword>
<dbReference type="SMART" id="SM01232">
    <property type="entry name" value="H2TH"/>
    <property type="match status" value="1"/>
</dbReference>
<dbReference type="PANTHER" id="PTHR22993">
    <property type="entry name" value="FORMAMIDOPYRIMIDINE-DNA GLYCOSYLASE"/>
    <property type="match status" value="1"/>
</dbReference>
<dbReference type="Pfam" id="PF06827">
    <property type="entry name" value="zf-FPG_IleRS"/>
    <property type="match status" value="1"/>
</dbReference>
<dbReference type="GO" id="GO:0034039">
    <property type="term" value="F:8-oxo-7,8-dihydroguanine DNA N-glycosylase activity"/>
    <property type="evidence" value="ECO:0007669"/>
    <property type="project" value="TreeGrafter"/>
</dbReference>
<evidence type="ECO:0000256" key="15">
    <source>
        <dbReference type="PROSITE-ProRule" id="PRU00391"/>
    </source>
</evidence>
<evidence type="ECO:0000256" key="14">
    <source>
        <dbReference type="ARBA" id="ARBA00044632"/>
    </source>
</evidence>
<comment type="cofactor">
    <cofactor evidence="1">
        <name>Zn(2+)</name>
        <dbReference type="ChEBI" id="CHEBI:29105"/>
    </cofactor>
</comment>
<evidence type="ECO:0000256" key="13">
    <source>
        <dbReference type="ARBA" id="ARBA00023295"/>
    </source>
</evidence>
<dbReference type="PANTHER" id="PTHR22993:SF9">
    <property type="entry name" value="FORMAMIDOPYRIMIDINE-DNA GLYCOSYLASE"/>
    <property type="match status" value="1"/>
</dbReference>
<dbReference type="InterPro" id="IPR015887">
    <property type="entry name" value="DNA_glyclase_Znf_dom_DNA_BS"/>
</dbReference>
<evidence type="ECO:0000256" key="2">
    <source>
        <dbReference type="ARBA" id="ARBA00009409"/>
    </source>
</evidence>
<dbReference type="InterPro" id="IPR015886">
    <property type="entry name" value="H2TH_FPG"/>
</dbReference>
<feature type="non-terminal residue" evidence="17">
    <location>
        <position position="1"/>
    </location>
</feature>
<dbReference type="GO" id="GO:0008270">
    <property type="term" value="F:zinc ion binding"/>
    <property type="evidence" value="ECO:0007669"/>
    <property type="project" value="UniProtKB-KW"/>
</dbReference>
<keyword evidence="12" id="KW-0511">Multifunctional enzyme</keyword>
<evidence type="ECO:0000256" key="3">
    <source>
        <dbReference type="ARBA" id="ARBA00012720"/>
    </source>
</evidence>
<evidence type="ECO:0000256" key="1">
    <source>
        <dbReference type="ARBA" id="ARBA00001947"/>
    </source>
</evidence>
<dbReference type="Pfam" id="PF06831">
    <property type="entry name" value="H2TH"/>
    <property type="match status" value="1"/>
</dbReference>
<dbReference type="SUPFAM" id="SSF57716">
    <property type="entry name" value="Glucocorticoid receptor-like (DNA-binding domain)"/>
    <property type="match status" value="1"/>
</dbReference>
<dbReference type="SUPFAM" id="SSF46946">
    <property type="entry name" value="S13-like H2TH domain"/>
    <property type="match status" value="1"/>
</dbReference>
<dbReference type="InterPro" id="IPR000214">
    <property type="entry name" value="Znf_DNA_glyclase/AP_lyase"/>
</dbReference>
<dbReference type="GO" id="GO:0006284">
    <property type="term" value="P:base-excision repair"/>
    <property type="evidence" value="ECO:0007669"/>
    <property type="project" value="InterPro"/>
</dbReference>
<dbReference type="GO" id="GO:0140078">
    <property type="term" value="F:class I DNA-(apurinic or apyrimidinic site) endonuclease activity"/>
    <property type="evidence" value="ECO:0007669"/>
    <property type="project" value="UniProtKB-EC"/>
</dbReference>
<keyword evidence="11 17" id="KW-0456">Lyase</keyword>
<sequence>LRYTDARRFGRIAYLTEVPLEQELTRFGADPLEIGKAEFAKRIRERRARIKALLLDQRVLRGVGNIYADESLWRARIHPAQLGARLTLEQAEALWRALQEILRKAIVLRGSSISDFLDAEGEPGEYQRRHRAYGREGKSCHRCKTAIRRGLVAGRSSYFCPSCQRPPRGFAALPLPPRTAHVPSRKPRRTN</sequence>
<dbReference type="AlphaFoldDB" id="A0A7V8NSU8"/>